<evidence type="ECO:0000256" key="4">
    <source>
        <dbReference type="ARBA" id="ARBA00022801"/>
    </source>
</evidence>
<evidence type="ECO:0000313" key="14">
    <source>
        <dbReference type="Proteomes" id="UP000199513"/>
    </source>
</evidence>
<organism evidence="13 14">
    <name type="scientific">Thermoflexibacter ruber</name>
    <dbReference type="NCBI Taxonomy" id="1003"/>
    <lineage>
        <taxon>Bacteria</taxon>
        <taxon>Pseudomonadati</taxon>
        <taxon>Bacteroidota</taxon>
        <taxon>Cytophagia</taxon>
        <taxon>Cytophagales</taxon>
        <taxon>Thermoflexibacteraceae</taxon>
        <taxon>Thermoflexibacter</taxon>
    </lineage>
</organism>
<dbReference type="GO" id="GO:0006772">
    <property type="term" value="P:thiamine metabolic process"/>
    <property type="evidence" value="ECO:0007669"/>
    <property type="project" value="TreeGrafter"/>
</dbReference>
<evidence type="ECO:0000256" key="5">
    <source>
        <dbReference type="ARBA" id="ARBA00022842"/>
    </source>
</evidence>
<keyword evidence="5 11" id="KW-0460">Magnesium</keyword>
<evidence type="ECO:0000256" key="2">
    <source>
        <dbReference type="ARBA" id="ARBA00022723"/>
    </source>
</evidence>
<comment type="cofactor">
    <cofactor evidence="11">
        <name>Mg(2+)</name>
        <dbReference type="ChEBI" id="CHEBI:18420"/>
    </cofactor>
    <cofactor evidence="11">
        <name>Mn(2+)</name>
        <dbReference type="ChEBI" id="CHEBI:29035"/>
    </cofactor>
    <text evidence="11">Binds 1 divalent metal cation per subunit; can use either Mg(2+) or Mn(2+).</text>
</comment>
<comment type="similarity">
    <text evidence="10 11">Belongs to the YjjX NTPase family.</text>
</comment>
<evidence type="ECO:0000256" key="1">
    <source>
        <dbReference type="ARBA" id="ARBA00001936"/>
    </source>
</evidence>
<evidence type="ECO:0000256" key="9">
    <source>
        <dbReference type="ARBA" id="ARBA00048781"/>
    </source>
</evidence>
<evidence type="ECO:0000313" key="13">
    <source>
        <dbReference type="EMBL" id="SFE68207.1"/>
    </source>
</evidence>
<dbReference type="HAMAP" id="MF_00648">
    <property type="entry name" value="Non_canon_purine_NTPase_YjjX"/>
    <property type="match status" value="1"/>
</dbReference>
<keyword evidence="3 11" id="KW-0547">Nucleotide-binding</keyword>
<dbReference type="Proteomes" id="UP000199513">
    <property type="component" value="Unassembled WGS sequence"/>
</dbReference>
<dbReference type="GO" id="GO:0046872">
    <property type="term" value="F:metal ion binding"/>
    <property type="evidence" value="ECO:0007669"/>
    <property type="project" value="UniProtKB-KW"/>
</dbReference>
<comment type="catalytic activity">
    <reaction evidence="9 11">
        <text>XTP + H2O = XDP + phosphate + H(+)</text>
        <dbReference type="Rhea" id="RHEA:28406"/>
        <dbReference type="ChEBI" id="CHEBI:15377"/>
        <dbReference type="ChEBI" id="CHEBI:15378"/>
        <dbReference type="ChEBI" id="CHEBI:43474"/>
        <dbReference type="ChEBI" id="CHEBI:59884"/>
        <dbReference type="ChEBI" id="CHEBI:61314"/>
        <dbReference type="EC" id="3.6.1.73"/>
    </reaction>
</comment>
<keyword evidence="4 11" id="KW-0378">Hydrolase</keyword>
<dbReference type="Pfam" id="PF01931">
    <property type="entry name" value="NTPase_I-T"/>
    <property type="match status" value="1"/>
</dbReference>
<comment type="catalytic activity">
    <reaction evidence="8 11">
        <text>ITP + H2O = IDP + phosphate + H(+)</text>
        <dbReference type="Rhea" id="RHEA:28330"/>
        <dbReference type="ChEBI" id="CHEBI:15377"/>
        <dbReference type="ChEBI" id="CHEBI:15378"/>
        <dbReference type="ChEBI" id="CHEBI:43474"/>
        <dbReference type="ChEBI" id="CHEBI:58280"/>
        <dbReference type="ChEBI" id="CHEBI:61402"/>
        <dbReference type="EC" id="3.6.1.73"/>
    </reaction>
</comment>
<gene>
    <name evidence="13" type="ORF">SAMN04488541_100534</name>
</gene>
<evidence type="ECO:0000256" key="7">
    <source>
        <dbReference type="ARBA" id="ARBA00023211"/>
    </source>
</evidence>
<comment type="caution">
    <text evidence="11">Lacks conserved residue(s) required for the propagation of feature annotation.</text>
</comment>
<comment type="subunit">
    <text evidence="11">Homodimer.</text>
</comment>
<dbReference type="GO" id="GO:0000166">
    <property type="term" value="F:nucleotide binding"/>
    <property type="evidence" value="ECO:0007669"/>
    <property type="project" value="UniProtKB-KW"/>
</dbReference>
<dbReference type="GO" id="GO:0009117">
    <property type="term" value="P:nucleotide metabolic process"/>
    <property type="evidence" value="ECO:0007669"/>
    <property type="project" value="UniProtKB-KW"/>
</dbReference>
<proteinExistence type="inferred from homology"/>
<feature type="domain" description="Non-canonical purine NTP phosphatase/PRRC1" evidence="12">
    <location>
        <begin position="7"/>
        <end position="170"/>
    </location>
</feature>
<sequence length="175" mass="19432">MKKIVVASQNPAKIRAVREGFEQMKIDDVFEIIGINVPSMVSDQPFSDIETYQGALNRVKNAQKKVENSDFWVGIEGGIEKKDNEMYAFAWIIILSKDKKGESRTASFQLPHQVVTLVQQGKELGEADDIVFGKVNSKHHLGSVGILTHGEIDRAGLYAPAVCFALIPFVNPLLY</sequence>
<dbReference type="AlphaFoldDB" id="A0A1I2CIN5"/>
<evidence type="ECO:0000256" key="10">
    <source>
        <dbReference type="ARBA" id="ARBA00060855"/>
    </source>
</evidence>
<comment type="cofactor">
    <cofactor evidence="1">
        <name>Mn(2+)</name>
        <dbReference type="ChEBI" id="CHEBI:29035"/>
    </cofactor>
</comment>
<dbReference type="InterPro" id="IPR029001">
    <property type="entry name" value="ITPase-like_fam"/>
</dbReference>
<keyword evidence="6 11" id="KW-0546">Nucleotide metabolism</keyword>
<dbReference type="EMBL" id="FONY01000005">
    <property type="protein sequence ID" value="SFE68207.1"/>
    <property type="molecule type" value="Genomic_DNA"/>
</dbReference>
<dbReference type="InterPro" id="IPR002786">
    <property type="entry name" value="Non_canon_purine_NTPase"/>
</dbReference>
<dbReference type="NCBIfam" id="NF003459">
    <property type="entry name" value="PRK05074.1"/>
    <property type="match status" value="1"/>
</dbReference>
<evidence type="ECO:0000256" key="11">
    <source>
        <dbReference type="HAMAP-Rule" id="MF_00648"/>
    </source>
</evidence>
<dbReference type="NCBIfam" id="TIGR00258">
    <property type="entry name" value="inosine/xanthosine triphosphatase"/>
    <property type="match status" value="1"/>
</dbReference>
<dbReference type="SUPFAM" id="SSF52972">
    <property type="entry name" value="ITPase-like"/>
    <property type="match status" value="1"/>
</dbReference>
<keyword evidence="14" id="KW-1185">Reference proteome</keyword>
<dbReference type="OrthoDB" id="164951at2"/>
<evidence type="ECO:0000259" key="12">
    <source>
        <dbReference type="Pfam" id="PF01931"/>
    </source>
</evidence>
<evidence type="ECO:0000256" key="6">
    <source>
        <dbReference type="ARBA" id="ARBA00023080"/>
    </source>
</evidence>
<name>A0A1I2CIN5_9BACT</name>
<dbReference type="Gene3D" id="3.90.950.10">
    <property type="match status" value="1"/>
</dbReference>
<reference evidence="13 14" key="1">
    <citation type="submission" date="2016-10" db="EMBL/GenBank/DDBJ databases">
        <authorList>
            <person name="de Groot N.N."/>
        </authorList>
    </citation>
    <scope>NUCLEOTIDE SEQUENCE [LARGE SCALE GENOMIC DNA]</scope>
    <source>
        <strain>GEY</strain>
        <strain evidence="14">DSM 9560</strain>
    </source>
</reference>
<protein>
    <recommendedName>
        <fullName evidence="11">Probable inosine/xanthosine triphosphatase</fullName>
        <shortName evidence="11">ITPase/XTPase</shortName>
        <ecNumber evidence="11">3.6.1.73</ecNumber>
    </recommendedName>
    <alternativeName>
        <fullName evidence="11">Non-canonical purine NTP phosphatase</fullName>
    </alternativeName>
    <alternativeName>
        <fullName evidence="11">Non-standard purine NTP phosphatase</fullName>
    </alternativeName>
    <alternativeName>
        <fullName evidence="11">Nucleoside-triphosphate phosphatase</fullName>
        <shortName evidence="11">NTPase</shortName>
    </alternativeName>
</protein>
<dbReference type="PANTHER" id="PTHR34699">
    <property type="match status" value="1"/>
</dbReference>
<dbReference type="InterPro" id="IPR050299">
    <property type="entry name" value="YjjX_NTPase"/>
</dbReference>
<dbReference type="FunFam" id="3.90.950.10:FF:000002">
    <property type="entry name" value="Inosine/xanthosine triphosphatase"/>
    <property type="match status" value="1"/>
</dbReference>
<accession>A0A1I2CIN5</accession>
<dbReference type="EC" id="3.6.1.73" evidence="11"/>
<dbReference type="STRING" id="1003.SAMN04488541_100534"/>
<dbReference type="InterPro" id="IPR026533">
    <property type="entry name" value="NTPase/PRRC1"/>
</dbReference>
<evidence type="ECO:0000256" key="8">
    <source>
        <dbReference type="ARBA" id="ARBA00048174"/>
    </source>
</evidence>
<keyword evidence="7 11" id="KW-0464">Manganese</keyword>
<dbReference type="PANTHER" id="PTHR34699:SF2">
    <property type="entry name" value="NON-CANONICAL PURINE NTP PHOSPHATASE_PRRC1 DOMAIN-CONTAINING PROTEIN"/>
    <property type="match status" value="1"/>
</dbReference>
<comment type="function">
    <text evidence="11">Phosphatase that hydrolyzes non-canonical purine nucleotides such as XTP and ITP to their respective diphosphate derivatives. Probably excludes non-canonical purines from DNA/RNA precursor pool, thus preventing their incorporation into DNA/RNA and avoiding chromosomal lesions.</text>
</comment>
<dbReference type="GO" id="GO:0103023">
    <property type="term" value="F:ITPase activity"/>
    <property type="evidence" value="ECO:0007669"/>
    <property type="project" value="UniProtKB-EC"/>
</dbReference>
<keyword evidence="2 11" id="KW-0479">Metal-binding</keyword>
<dbReference type="RefSeq" id="WP_091540385.1">
    <property type="nucleotide sequence ID" value="NZ_FONY01000005.1"/>
</dbReference>
<evidence type="ECO:0000256" key="3">
    <source>
        <dbReference type="ARBA" id="ARBA00022741"/>
    </source>
</evidence>